<dbReference type="KEGG" id="nhy:JQS43_02095"/>
<dbReference type="CDD" id="cd07817">
    <property type="entry name" value="SRPBCC_8"/>
    <property type="match status" value="1"/>
</dbReference>
<dbReference type="Proteomes" id="UP000662857">
    <property type="component" value="Chromosome"/>
</dbReference>
<dbReference type="Gene3D" id="3.30.530.20">
    <property type="match status" value="1"/>
</dbReference>
<protein>
    <submittedName>
        <fullName evidence="3">SRPBCC family protein</fullName>
    </submittedName>
</protein>
<feature type="compositionally biased region" description="Acidic residues" evidence="1">
    <location>
        <begin position="262"/>
        <end position="297"/>
    </location>
</feature>
<keyword evidence="4" id="KW-1185">Reference proteome</keyword>
<feature type="region of interest" description="Disordered" evidence="1">
    <location>
        <begin position="254"/>
        <end position="322"/>
    </location>
</feature>
<dbReference type="SUPFAM" id="SSF55961">
    <property type="entry name" value="Bet v1-like"/>
    <property type="match status" value="1"/>
</dbReference>
<reference evidence="3" key="1">
    <citation type="submission" date="2021-02" db="EMBL/GenBank/DDBJ databases">
        <title>Natrosporangium hydrolyticum gen. nov., sp. nov, a haloalkaliphilic actinobacterium from a soda solonchak soil.</title>
        <authorList>
            <person name="Sorokin D.Y."/>
            <person name="Khijniak T.V."/>
            <person name="Zakharycheva A.P."/>
            <person name="Boueva O.V."/>
            <person name="Ariskina E.V."/>
            <person name="Hahnke R.L."/>
            <person name="Bunk B."/>
            <person name="Sproer C."/>
            <person name="Schumann P."/>
            <person name="Evtushenko L.I."/>
            <person name="Kublanov I.V."/>
        </authorList>
    </citation>
    <scope>NUCLEOTIDE SEQUENCE</scope>
    <source>
        <strain evidence="3">DSM 106523</strain>
    </source>
</reference>
<dbReference type="InterPro" id="IPR047137">
    <property type="entry name" value="ORF3"/>
</dbReference>
<accession>A0A895YGQ0</accession>
<dbReference type="PANTHER" id="PTHR33824">
    <property type="entry name" value="POLYKETIDE CYCLASE/DEHYDRASE AND LIPID TRANSPORT SUPERFAMILY PROTEIN"/>
    <property type="match status" value="1"/>
</dbReference>
<feature type="domain" description="Coenzyme Q-binding protein COQ10 START" evidence="2">
    <location>
        <begin position="110"/>
        <end position="230"/>
    </location>
</feature>
<evidence type="ECO:0000313" key="4">
    <source>
        <dbReference type="Proteomes" id="UP000662857"/>
    </source>
</evidence>
<proteinExistence type="predicted"/>
<evidence type="ECO:0000313" key="3">
    <source>
        <dbReference type="EMBL" id="QSB17064.1"/>
    </source>
</evidence>
<sequence>MSQLPTDELKQELRELLKAVAKRAVSSLTNRVGGGVTEKLGLDGAAADGIAGAGAQAVKKAGGAAVKKAGGKVVEGVQKAGSAVGGGGGGGGGSGGGAGKVTNIVEQIDVGVPINVAYDQWTRFTDFPSFMKKVENVEQESDTELKWRGRVLWSSRDWKSTILDQIPDERIIWRSEGAKGYVDGAVTFHELSPTLTRILLVLEYYPNGFFEKTGNLWRAQGRRVRLELKHFRRHVMTQTILHPDEVEGWRGEIHDSEVQSQSDEEESGGEESGGEENGGEENGGEENGGEENNEENGGEQAGGEQASEEAGEDRPANNKRRR</sequence>
<dbReference type="Pfam" id="PF03364">
    <property type="entry name" value="Polyketide_cyc"/>
    <property type="match status" value="1"/>
</dbReference>
<dbReference type="PANTHER" id="PTHR33824:SF7">
    <property type="entry name" value="POLYKETIDE CYCLASE_DEHYDRASE AND LIPID TRANSPORT SUPERFAMILY PROTEIN"/>
    <property type="match status" value="1"/>
</dbReference>
<name>A0A895YGQ0_9ACTN</name>
<gene>
    <name evidence="3" type="ORF">JQS43_02095</name>
</gene>
<dbReference type="EMBL" id="CP070499">
    <property type="protein sequence ID" value="QSB17064.1"/>
    <property type="molecule type" value="Genomic_DNA"/>
</dbReference>
<evidence type="ECO:0000256" key="1">
    <source>
        <dbReference type="SAM" id="MobiDB-lite"/>
    </source>
</evidence>
<organism evidence="3 4">
    <name type="scientific">Natronosporangium hydrolyticum</name>
    <dbReference type="NCBI Taxonomy" id="2811111"/>
    <lineage>
        <taxon>Bacteria</taxon>
        <taxon>Bacillati</taxon>
        <taxon>Actinomycetota</taxon>
        <taxon>Actinomycetes</taxon>
        <taxon>Micromonosporales</taxon>
        <taxon>Micromonosporaceae</taxon>
        <taxon>Natronosporangium</taxon>
    </lineage>
</organism>
<evidence type="ECO:0000259" key="2">
    <source>
        <dbReference type="Pfam" id="PF03364"/>
    </source>
</evidence>
<dbReference type="InterPro" id="IPR005031">
    <property type="entry name" value="COQ10_START"/>
</dbReference>
<dbReference type="InterPro" id="IPR023393">
    <property type="entry name" value="START-like_dom_sf"/>
</dbReference>
<dbReference type="AlphaFoldDB" id="A0A895YGQ0"/>